<sequence length="123" mass="13481">MAKAAAKPAVGDFPVKTSCSLGLLSQEGDRCSRPTTCDRKAVMKNANVSQEMQRDSVECATQELEKYTTEKAVAAHIKESDKKYSPTGHCIVGRNFGSFVTHETKHFICFHLSQVAILLFKSG</sequence>
<dbReference type="GO" id="GO:0005874">
    <property type="term" value="C:microtubule"/>
    <property type="evidence" value="ECO:0007669"/>
    <property type="project" value="UniProtKB-KW"/>
</dbReference>
<dbReference type="GO" id="GO:0006915">
    <property type="term" value="P:apoptotic process"/>
    <property type="evidence" value="ECO:0007669"/>
    <property type="project" value="UniProtKB-KW"/>
</dbReference>
<keyword evidence="7" id="KW-0158">Chromosome</keyword>
<dbReference type="PANTHER" id="PTHR11886:SF91">
    <property type="entry name" value="DYNEIN LIGHT CHAIN 1, CYTOPLASMIC"/>
    <property type="match status" value="1"/>
</dbReference>
<evidence type="ECO:0000256" key="21">
    <source>
        <dbReference type="ARBA" id="ARBA00023175"/>
    </source>
</evidence>
<evidence type="ECO:0000256" key="24">
    <source>
        <dbReference type="RuleBase" id="RU365010"/>
    </source>
</evidence>
<protein>
    <recommendedName>
        <fullName evidence="24">Dynein light chain</fullName>
    </recommendedName>
</protein>
<accession>A0A2Y9F1B3</accession>
<dbReference type="PROSITE" id="PS01239">
    <property type="entry name" value="DYNEIN_LIGHT_1"/>
    <property type="match status" value="1"/>
</dbReference>
<name>A0A2Y9F1B3_PHYMC</name>
<dbReference type="InParanoid" id="A0A2Y9F1B3"/>
<keyword evidence="13" id="KW-0227">DNA damage</keyword>
<keyword evidence="12" id="KW-0053">Apoptosis</keyword>
<keyword evidence="22 24" id="KW-0206">Cytoskeleton</keyword>
<keyword evidence="17 24" id="KW-0243">Dynein</keyword>
<keyword evidence="19" id="KW-0010">Activator</keyword>
<evidence type="ECO:0000256" key="13">
    <source>
        <dbReference type="ARBA" id="ARBA00022763"/>
    </source>
</evidence>
<dbReference type="GO" id="GO:0044458">
    <property type="term" value="P:motile cilium assembly"/>
    <property type="evidence" value="ECO:0007669"/>
    <property type="project" value="TreeGrafter"/>
</dbReference>
<evidence type="ECO:0000256" key="6">
    <source>
        <dbReference type="ARBA" id="ARBA00022448"/>
    </source>
</evidence>
<dbReference type="OrthoDB" id="10033309at2759"/>
<dbReference type="SUPFAM" id="SSF54648">
    <property type="entry name" value="DLC"/>
    <property type="match status" value="1"/>
</dbReference>
<dbReference type="GO" id="GO:0005868">
    <property type="term" value="C:cytoplasmic dynein complex"/>
    <property type="evidence" value="ECO:0007669"/>
    <property type="project" value="TreeGrafter"/>
</dbReference>
<reference evidence="26" key="1">
    <citation type="submission" date="2025-08" db="UniProtKB">
        <authorList>
            <consortium name="RefSeq"/>
        </authorList>
    </citation>
    <scope>IDENTIFICATION</scope>
    <source>
        <tissue evidence="26">Muscle</tissue>
    </source>
</reference>
<dbReference type="SMART" id="SM01375">
    <property type="entry name" value="Dynein_light"/>
    <property type="match status" value="1"/>
</dbReference>
<dbReference type="PANTHER" id="PTHR11886">
    <property type="entry name" value="DYNEIN LIGHT CHAIN"/>
    <property type="match status" value="1"/>
</dbReference>
<dbReference type="RefSeq" id="XP_007113157.2">
    <property type="nucleotide sequence ID" value="XM_007113095.2"/>
</dbReference>
<evidence type="ECO:0000256" key="22">
    <source>
        <dbReference type="ARBA" id="ARBA00023212"/>
    </source>
</evidence>
<dbReference type="Proteomes" id="UP000248484">
    <property type="component" value="Chromosome 13"/>
</dbReference>
<dbReference type="InterPro" id="IPR019763">
    <property type="entry name" value="Dynein_light_1/2_CS"/>
</dbReference>
<dbReference type="GO" id="GO:0035721">
    <property type="term" value="P:intraciliary retrograde transport"/>
    <property type="evidence" value="ECO:0007669"/>
    <property type="project" value="TreeGrafter"/>
</dbReference>
<evidence type="ECO:0000313" key="26">
    <source>
        <dbReference type="RefSeq" id="XP_007113157.2"/>
    </source>
</evidence>
<evidence type="ECO:0000256" key="15">
    <source>
        <dbReference type="ARBA" id="ARBA00022990"/>
    </source>
</evidence>
<proteinExistence type="inferred from homology"/>
<dbReference type="KEGG" id="pcad:102990294"/>
<gene>
    <name evidence="26" type="primary">LOC102990294</name>
</gene>
<comment type="subcellular location">
    <subcellularLocation>
        <location evidence="3">Chromosome</location>
    </subcellularLocation>
    <subcellularLocation>
        <location evidence="4">Cytoplasm</location>
        <location evidence="4">Cytoskeleton</location>
        <location evidence="4">Microtubule organizing center</location>
        <location evidence="4">Centrosome</location>
    </subcellularLocation>
    <subcellularLocation>
        <location evidence="2">Mitochondrion</location>
    </subcellularLocation>
    <subcellularLocation>
        <location evidence="1">Nucleus</location>
    </subcellularLocation>
</comment>
<evidence type="ECO:0000256" key="16">
    <source>
        <dbReference type="ARBA" id="ARBA00023015"/>
    </source>
</evidence>
<keyword evidence="15" id="KW-0007">Acetylation</keyword>
<dbReference type="GO" id="GO:0005634">
    <property type="term" value="C:nucleus"/>
    <property type="evidence" value="ECO:0007669"/>
    <property type="project" value="UniProtKB-SubCell"/>
</dbReference>
<dbReference type="GO" id="GO:0005813">
    <property type="term" value="C:centrosome"/>
    <property type="evidence" value="ECO:0007669"/>
    <property type="project" value="UniProtKB-SubCell"/>
</dbReference>
<keyword evidence="23" id="KW-0539">Nucleus</keyword>
<keyword evidence="11 24" id="KW-0493">Microtubule</keyword>
<evidence type="ECO:0000256" key="4">
    <source>
        <dbReference type="ARBA" id="ARBA00004300"/>
    </source>
</evidence>
<evidence type="ECO:0000256" key="17">
    <source>
        <dbReference type="ARBA" id="ARBA00023017"/>
    </source>
</evidence>
<evidence type="ECO:0000256" key="12">
    <source>
        <dbReference type="ARBA" id="ARBA00022703"/>
    </source>
</evidence>
<keyword evidence="8 24" id="KW-0963">Cytoplasm</keyword>
<evidence type="ECO:0000313" key="25">
    <source>
        <dbReference type="Proteomes" id="UP000248484"/>
    </source>
</evidence>
<dbReference type="GeneID" id="102990294"/>
<evidence type="ECO:0000256" key="23">
    <source>
        <dbReference type="ARBA" id="ARBA00023242"/>
    </source>
</evidence>
<evidence type="ECO:0000256" key="3">
    <source>
        <dbReference type="ARBA" id="ARBA00004286"/>
    </source>
</evidence>
<dbReference type="Gene3D" id="3.30.740.10">
    <property type="entry name" value="Protein Inhibitor Of Neuronal Nitric Oxide Synthase"/>
    <property type="match status" value="1"/>
</dbReference>
<dbReference type="STRING" id="9755.ENSPCTP00005007101"/>
<dbReference type="GO" id="GO:0005694">
    <property type="term" value="C:chromosome"/>
    <property type="evidence" value="ECO:0007669"/>
    <property type="project" value="UniProtKB-SubCell"/>
</dbReference>
<keyword evidence="18" id="KW-0496">Mitochondrion</keyword>
<evidence type="ECO:0000256" key="19">
    <source>
        <dbReference type="ARBA" id="ARBA00023159"/>
    </source>
</evidence>
<comment type="similarity">
    <text evidence="5 24">Belongs to the dynein light chain family.</text>
</comment>
<dbReference type="FunFam" id="3.30.740.10:FF:000001">
    <property type="entry name" value="Dynein light chain"/>
    <property type="match status" value="1"/>
</dbReference>
<dbReference type="GO" id="GO:0045505">
    <property type="term" value="F:dynein intermediate chain binding"/>
    <property type="evidence" value="ECO:0007669"/>
    <property type="project" value="TreeGrafter"/>
</dbReference>
<dbReference type="AlphaFoldDB" id="A0A2Y9F1B3"/>
<keyword evidence="25" id="KW-1185">Reference proteome</keyword>
<evidence type="ECO:0000256" key="2">
    <source>
        <dbReference type="ARBA" id="ARBA00004173"/>
    </source>
</evidence>
<keyword evidence="6" id="KW-0813">Transport</keyword>
<evidence type="ECO:0000256" key="7">
    <source>
        <dbReference type="ARBA" id="ARBA00022454"/>
    </source>
</evidence>
<evidence type="ECO:0000256" key="10">
    <source>
        <dbReference type="ARBA" id="ARBA00022553"/>
    </source>
</evidence>
<keyword evidence="16" id="KW-0805">Transcription regulation</keyword>
<keyword evidence="21 24" id="KW-0505">Motor protein</keyword>
<dbReference type="Pfam" id="PF01221">
    <property type="entry name" value="Dynein_light"/>
    <property type="match status" value="1"/>
</dbReference>
<dbReference type="InterPro" id="IPR001372">
    <property type="entry name" value="Dynein_light_chain_typ-1/2"/>
</dbReference>
<evidence type="ECO:0000256" key="5">
    <source>
        <dbReference type="ARBA" id="ARBA00010156"/>
    </source>
</evidence>
<keyword evidence="14" id="KW-0832">Ubl conjugation</keyword>
<evidence type="ECO:0000256" key="18">
    <source>
        <dbReference type="ARBA" id="ARBA00023128"/>
    </source>
</evidence>
<dbReference type="GO" id="GO:0005739">
    <property type="term" value="C:mitochondrion"/>
    <property type="evidence" value="ECO:0007669"/>
    <property type="project" value="UniProtKB-SubCell"/>
</dbReference>
<keyword evidence="9" id="KW-1017">Isopeptide bond</keyword>
<dbReference type="CDD" id="cd21452">
    <property type="entry name" value="DLC-like_DYNLL1_DYNLL2"/>
    <property type="match status" value="1"/>
</dbReference>
<evidence type="ECO:0000256" key="8">
    <source>
        <dbReference type="ARBA" id="ARBA00022490"/>
    </source>
</evidence>
<evidence type="ECO:0000256" key="1">
    <source>
        <dbReference type="ARBA" id="ARBA00004123"/>
    </source>
</evidence>
<evidence type="ECO:0000256" key="14">
    <source>
        <dbReference type="ARBA" id="ARBA00022843"/>
    </source>
</evidence>
<evidence type="ECO:0000256" key="20">
    <source>
        <dbReference type="ARBA" id="ARBA00023163"/>
    </source>
</evidence>
<evidence type="ECO:0000256" key="9">
    <source>
        <dbReference type="ARBA" id="ARBA00022499"/>
    </source>
</evidence>
<dbReference type="InterPro" id="IPR037177">
    <property type="entry name" value="DLC_sf"/>
</dbReference>
<keyword evidence="20" id="KW-0804">Transcription</keyword>
<organism evidence="25 26">
    <name type="scientific">Physeter macrocephalus</name>
    <name type="common">Sperm whale</name>
    <name type="synonym">Physeter catodon</name>
    <dbReference type="NCBI Taxonomy" id="9755"/>
    <lineage>
        <taxon>Eukaryota</taxon>
        <taxon>Metazoa</taxon>
        <taxon>Chordata</taxon>
        <taxon>Craniata</taxon>
        <taxon>Vertebrata</taxon>
        <taxon>Euteleostomi</taxon>
        <taxon>Mammalia</taxon>
        <taxon>Eutheria</taxon>
        <taxon>Laurasiatheria</taxon>
        <taxon>Artiodactyla</taxon>
        <taxon>Whippomorpha</taxon>
        <taxon>Cetacea</taxon>
        <taxon>Odontoceti</taxon>
        <taxon>Physeteridae</taxon>
        <taxon>Physeter</taxon>
    </lineage>
</organism>
<dbReference type="GO" id="GO:0005929">
    <property type="term" value="C:cilium"/>
    <property type="evidence" value="ECO:0007669"/>
    <property type="project" value="GOC"/>
</dbReference>
<keyword evidence="10" id="KW-0597">Phosphoprotein</keyword>
<evidence type="ECO:0000256" key="11">
    <source>
        <dbReference type="ARBA" id="ARBA00022701"/>
    </source>
</evidence>
<dbReference type="GO" id="GO:0006974">
    <property type="term" value="P:DNA damage response"/>
    <property type="evidence" value="ECO:0007669"/>
    <property type="project" value="UniProtKB-KW"/>
</dbReference>